<proteinExistence type="predicted"/>
<comment type="caution">
    <text evidence="1">The sequence shown here is derived from an EMBL/GenBank/DDBJ whole genome shotgun (WGS) entry which is preliminary data.</text>
</comment>
<name>A0ABW8VW62_9PSED</name>
<reference evidence="1 2" key="1">
    <citation type="submission" date="2024-12" db="EMBL/GenBank/DDBJ databases">
        <title>Pseudomonas species isolated from Lotus nodules promote plant growth.</title>
        <authorList>
            <person name="Yu Y.-H."/>
            <person name="Kurtenbach J."/>
            <person name="Crosbie D."/>
            <person name="Brachmann A."/>
            <person name="Marin M."/>
        </authorList>
    </citation>
    <scope>NUCLEOTIDE SEQUENCE [LARGE SCALE GENOMIC DNA]</scope>
    <source>
        <strain evidence="1 2">PLb11B</strain>
    </source>
</reference>
<dbReference type="RefSeq" id="WP_158467558.1">
    <property type="nucleotide sequence ID" value="NZ_JBJNUX010000001.1"/>
</dbReference>
<dbReference type="Proteomes" id="UP001628646">
    <property type="component" value="Unassembled WGS sequence"/>
</dbReference>
<dbReference type="EMBL" id="JBJNUY010000001">
    <property type="protein sequence ID" value="MFL8997290.1"/>
    <property type="molecule type" value="Genomic_DNA"/>
</dbReference>
<organism evidence="1 2">
    <name type="scientific">Pseudomonas azerbaijanorientalis</name>
    <dbReference type="NCBI Taxonomy" id="2842350"/>
    <lineage>
        <taxon>Bacteria</taxon>
        <taxon>Pseudomonadati</taxon>
        <taxon>Pseudomonadota</taxon>
        <taxon>Gammaproteobacteria</taxon>
        <taxon>Pseudomonadales</taxon>
        <taxon>Pseudomonadaceae</taxon>
        <taxon>Pseudomonas</taxon>
    </lineage>
</organism>
<keyword evidence="2" id="KW-1185">Reference proteome</keyword>
<accession>A0ABW8VW62</accession>
<protein>
    <recommendedName>
        <fullName evidence="3">LysR family transcriptional regulator</fullName>
    </recommendedName>
</protein>
<evidence type="ECO:0000313" key="2">
    <source>
        <dbReference type="Proteomes" id="UP001628646"/>
    </source>
</evidence>
<evidence type="ECO:0008006" key="3">
    <source>
        <dbReference type="Google" id="ProtNLM"/>
    </source>
</evidence>
<evidence type="ECO:0000313" key="1">
    <source>
        <dbReference type="EMBL" id="MFL8997290.1"/>
    </source>
</evidence>
<sequence length="49" mass="5606">MCLTLQCIVELQPKPLVLTRVGHTLDAWLIEHRGDFQSIARKLFNALTD</sequence>
<gene>
    <name evidence="1" type="ORF">ACJ8NA_01230</name>
</gene>